<protein>
    <submittedName>
        <fullName evidence="1">Uncharacterized protein</fullName>
    </submittedName>
</protein>
<proteinExistence type="predicted"/>
<dbReference type="AlphaFoldDB" id="A0A518GN95"/>
<accession>A0A518GN95</accession>
<organism evidence="1 2">
    <name type="scientific">Planctopirus ephydatiae</name>
    <dbReference type="NCBI Taxonomy" id="2528019"/>
    <lineage>
        <taxon>Bacteria</taxon>
        <taxon>Pseudomonadati</taxon>
        <taxon>Planctomycetota</taxon>
        <taxon>Planctomycetia</taxon>
        <taxon>Planctomycetales</taxon>
        <taxon>Planctomycetaceae</taxon>
        <taxon>Planctopirus</taxon>
    </lineage>
</organism>
<keyword evidence="2" id="KW-1185">Reference proteome</keyword>
<dbReference type="Proteomes" id="UP000315349">
    <property type="component" value="Chromosome"/>
</dbReference>
<sequence>MWLVCYLSLFRLRVWGHCIFEPLSSLAVPPLLSTGGGPLIQATGAKDLPSFAPVVLFIREIRSKVSVRLEKIHFDFFEMVLKNEQES</sequence>
<dbReference type="KEGG" id="peh:Spb1_20160"/>
<evidence type="ECO:0000313" key="1">
    <source>
        <dbReference type="EMBL" id="QDV30088.1"/>
    </source>
</evidence>
<name>A0A518GN95_9PLAN</name>
<evidence type="ECO:0000313" key="2">
    <source>
        <dbReference type="Proteomes" id="UP000315349"/>
    </source>
</evidence>
<reference evidence="1 2" key="1">
    <citation type="submission" date="2019-02" db="EMBL/GenBank/DDBJ databases">
        <title>Deep-cultivation of Planctomycetes and their phenomic and genomic characterization uncovers novel biology.</title>
        <authorList>
            <person name="Wiegand S."/>
            <person name="Jogler M."/>
            <person name="Boedeker C."/>
            <person name="Pinto D."/>
            <person name="Vollmers J."/>
            <person name="Rivas-Marin E."/>
            <person name="Kohn T."/>
            <person name="Peeters S.H."/>
            <person name="Heuer A."/>
            <person name="Rast P."/>
            <person name="Oberbeckmann S."/>
            <person name="Bunk B."/>
            <person name="Jeske O."/>
            <person name="Meyerdierks A."/>
            <person name="Storesund J.E."/>
            <person name="Kallscheuer N."/>
            <person name="Luecker S."/>
            <person name="Lage O.M."/>
            <person name="Pohl T."/>
            <person name="Merkel B.J."/>
            <person name="Hornburger P."/>
            <person name="Mueller R.-W."/>
            <person name="Bruemmer F."/>
            <person name="Labrenz M."/>
            <person name="Spormann A.M."/>
            <person name="Op den Camp H."/>
            <person name="Overmann J."/>
            <person name="Amann R."/>
            <person name="Jetten M.S.M."/>
            <person name="Mascher T."/>
            <person name="Medema M.H."/>
            <person name="Devos D.P."/>
            <person name="Kaster A.-K."/>
            <person name="Ovreas L."/>
            <person name="Rohde M."/>
            <person name="Galperin M.Y."/>
            <person name="Jogler C."/>
        </authorList>
    </citation>
    <scope>NUCLEOTIDE SEQUENCE [LARGE SCALE GENOMIC DNA]</scope>
    <source>
        <strain evidence="1 2">Spb1</strain>
    </source>
</reference>
<dbReference type="EMBL" id="CP036299">
    <property type="protein sequence ID" value="QDV30088.1"/>
    <property type="molecule type" value="Genomic_DNA"/>
</dbReference>
<gene>
    <name evidence="1" type="ORF">Spb1_20160</name>
</gene>